<protein>
    <submittedName>
        <fullName evidence="1">Unnamed protein product</fullName>
    </submittedName>
</protein>
<accession>A0ACB5TMD1</accession>
<dbReference type="Proteomes" id="UP001165101">
    <property type="component" value="Unassembled WGS sequence"/>
</dbReference>
<reference evidence="1" key="1">
    <citation type="submission" date="2023-04" db="EMBL/GenBank/DDBJ databases">
        <title>Candida boidinii NBRC 1967.</title>
        <authorList>
            <person name="Ichikawa N."/>
            <person name="Sato H."/>
            <person name="Tonouchi N."/>
        </authorList>
    </citation>
    <scope>NUCLEOTIDE SEQUENCE</scope>
    <source>
        <strain evidence="1">NBRC 1967</strain>
    </source>
</reference>
<dbReference type="EMBL" id="BSXV01001048">
    <property type="protein sequence ID" value="GME91575.1"/>
    <property type="molecule type" value="Genomic_DNA"/>
</dbReference>
<proteinExistence type="predicted"/>
<comment type="caution">
    <text evidence="1">The sequence shown here is derived from an EMBL/GenBank/DDBJ whole genome shotgun (WGS) entry which is preliminary data.</text>
</comment>
<organism evidence="1 2">
    <name type="scientific">Candida boidinii</name>
    <name type="common">Yeast</name>
    <dbReference type="NCBI Taxonomy" id="5477"/>
    <lineage>
        <taxon>Eukaryota</taxon>
        <taxon>Fungi</taxon>
        <taxon>Dikarya</taxon>
        <taxon>Ascomycota</taxon>
        <taxon>Saccharomycotina</taxon>
        <taxon>Pichiomycetes</taxon>
        <taxon>Pichiales</taxon>
        <taxon>Pichiaceae</taxon>
        <taxon>Ogataea</taxon>
        <taxon>Ogataea/Candida clade</taxon>
    </lineage>
</organism>
<sequence>MVSSSAACMQFLPQNADVVYNETTWSDIFAEMVTNDIPQLGYAYSKKAAEEAAWDFVKNEKPNFKLTTVLPPMVIGPQVFNELVKDKVDGSNEHVFGFFDKKEGEEYTFPFPALASIHVRDIAQSIIKPFGTDKLDGKRLLPVESGFNPQDVVDKVHKFFPYVNGKMTVGNPGFESTLYKYDSSATDKLLGIEYIPLDTQIIETFSQFNYVNGKF</sequence>
<gene>
    <name evidence="1" type="ORF">Cboi01_000235600</name>
</gene>
<evidence type="ECO:0000313" key="2">
    <source>
        <dbReference type="Proteomes" id="UP001165101"/>
    </source>
</evidence>
<keyword evidence="2" id="KW-1185">Reference proteome</keyword>
<evidence type="ECO:0000313" key="1">
    <source>
        <dbReference type="EMBL" id="GME91575.1"/>
    </source>
</evidence>
<name>A0ACB5TMD1_CANBO</name>